<dbReference type="GO" id="GO:0005525">
    <property type="term" value="F:GTP binding"/>
    <property type="evidence" value="ECO:0007669"/>
    <property type="project" value="UniProtKB-KW"/>
</dbReference>
<keyword evidence="2" id="KW-0547">Nucleotide-binding</keyword>
<evidence type="ECO:0000259" key="6">
    <source>
        <dbReference type="SMART" id="SM00382"/>
    </source>
</evidence>
<dbReference type="NCBIfam" id="TIGR00750">
    <property type="entry name" value="lao"/>
    <property type="match status" value="1"/>
</dbReference>
<dbReference type="InterPro" id="IPR052040">
    <property type="entry name" value="GTPase/Isobutyryl-CoA_mutase"/>
</dbReference>
<dbReference type="EMBL" id="DQVM01000089">
    <property type="protein sequence ID" value="HIQ29839.1"/>
    <property type="molecule type" value="Genomic_DNA"/>
</dbReference>
<reference evidence="7" key="1">
    <citation type="journal article" date="2020" name="ISME J.">
        <title>Gammaproteobacteria mediating utilization of methyl-, sulfur- and petroleum organic compounds in deep ocean hydrothermal plumes.</title>
        <authorList>
            <person name="Zhou Z."/>
            <person name="Liu Y."/>
            <person name="Pan J."/>
            <person name="Cron B.R."/>
            <person name="Toner B.M."/>
            <person name="Anantharaman K."/>
            <person name="Breier J.A."/>
            <person name="Dick G.J."/>
            <person name="Li M."/>
        </authorList>
    </citation>
    <scope>NUCLEOTIDE SEQUENCE</scope>
    <source>
        <strain evidence="7">SZUA-1515</strain>
    </source>
</reference>
<keyword evidence="4" id="KW-0342">GTP-binding</keyword>
<evidence type="ECO:0000313" key="7">
    <source>
        <dbReference type="EMBL" id="HIQ29839.1"/>
    </source>
</evidence>
<keyword evidence="5" id="KW-0143">Chaperone</keyword>
<organism evidence="7 8">
    <name type="scientific">Caldiarchaeum subterraneum</name>
    <dbReference type="NCBI Taxonomy" id="311458"/>
    <lineage>
        <taxon>Archaea</taxon>
        <taxon>Nitrososphaerota</taxon>
        <taxon>Candidatus Caldarchaeales</taxon>
        <taxon>Candidatus Caldarchaeaceae</taxon>
        <taxon>Candidatus Caldarchaeum</taxon>
    </lineage>
</organism>
<evidence type="ECO:0000256" key="3">
    <source>
        <dbReference type="ARBA" id="ARBA00022801"/>
    </source>
</evidence>
<keyword evidence="3" id="KW-0378">Hydrolase</keyword>
<evidence type="ECO:0000313" key="8">
    <source>
        <dbReference type="Proteomes" id="UP000608579"/>
    </source>
</evidence>
<evidence type="ECO:0000256" key="4">
    <source>
        <dbReference type="ARBA" id="ARBA00023134"/>
    </source>
</evidence>
<dbReference type="AlphaFoldDB" id="A0A833EC14"/>
<dbReference type="CDD" id="cd03114">
    <property type="entry name" value="MMAA-like"/>
    <property type="match status" value="1"/>
</dbReference>
<evidence type="ECO:0000256" key="2">
    <source>
        <dbReference type="ARBA" id="ARBA00022741"/>
    </source>
</evidence>
<comment type="similarity">
    <text evidence="1">Belongs to the SIMIBI class G3E GTPase family. ArgK/MeaB subfamily.</text>
</comment>
<dbReference type="InterPro" id="IPR003593">
    <property type="entry name" value="AAA+_ATPase"/>
</dbReference>
<gene>
    <name evidence="7" type="primary">meaB</name>
    <name evidence="7" type="ORF">EYH45_04665</name>
</gene>
<evidence type="ECO:0000256" key="1">
    <source>
        <dbReference type="ARBA" id="ARBA00009625"/>
    </source>
</evidence>
<name>A0A833EC14_CALS0</name>
<dbReference type="Proteomes" id="UP000608579">
    <property type="component" value="Unassembled WGS sequence"/>
</dbReference>
<dbReference type="PANTHER" id="PTHR43087:SF1">
    <property type="entry name" value="LAO_AO TRANSPORT SYSTEM ATPASE"/>
    <property type="match status" value="1"/>
</dbReference>
<dbReference type="SMART" id="SM00382">
    <property type="entry name" value="AAA"/>
    <property type="match status" value="1"/>
</dbReference>
<dbReference type="InterPro" id="IPR005129">
    <property type="entry name" value="GTPase_ArgK"/>
</dbReference>
<accession>A0A833EC14</accession>
<dbReference type="InterPro" id="IPR027417">
    <property type="entry name" value="P-loop_NTPase"/>
</dbReference>
<dbReference type="Gene3D" id="1.20.5.170">
    <property type="match status" value="1"/>
</dbReference>
<protein>
    <submittedName>
        <fullName evidence="7">Methylmalonyl Co-A mutase-associated GTPase MeaB</fullName>
    </submittedName>
</protein>
<sequence length="327" mass="35311">MSLIFYNKTSGRKRILTEEQLGNLVEKIVKGDRRAVARAITIVESDPDAGLRVLEKLPKPTKQSPVIGVTGPPGVGKSTLIGRVVKELITSGNRIGVLAIDPTSPFTGGAVLGDRLRMLELSLMEQVFIRSMASKEGTGGIADATEAAARILEASGMDFIIIETVGAGQTDIEIAHVADFVMLVTMPELGDEIQSLKAGILEIADIVVVNKADLPTADNTVRMLRNTLQSDIKIIKTSATTGEGIKEITNILTDLKRGIGVKDQAKRRKRVADALSQAIAKNLAKTLQQEQNQLILDTIEKIIAHQKTVKTAAQEITQQIIKKIQIK</sequence>
<feature type="domain" description="AAA+ ATPase" evidence="6">
    <location>
        <begin position="63"/>
        <end position="214"/>
    </location>
</feature>
<dbReference type="Gene3D" id="3.40.50.300">
    <property type="entry name" value="P-loop containing nucleotide triphosphate hydrolases"/>
    <property type="match status" value="1"/>
</dbReference>
<dbReference type="SUPFAM" id="SSF52540">
    <property type="entry name" value="P-loop containing nucleoside triphosphate hydrolases"/>
    <property type="match status" value="1"/>
</dbReference>
<dbReference type="PANTHER" id="PTHR43087">
    <property type="entry name" value="LYSINE/ARGININE/ORNITHINE TRANSPORT SYSTEM KINASE"/>
    <property type="match status" value="1"/>
</dbReference>
<dbReference type="Pfam" id="PF03308">
    <property type="entry name" value="MeaB"/>
    <property type="match status" value="1"/>
</dbReference>
<dbReference type="GO" id="GO:0003924">
    <property type="term" value="F:GTPase activity"/>
    <property type="evidence" value="ECO:0007669"/>
    <property type="project" value="InterPro"/>
</dbReference>
<comment type="caution">
    <text evidence="7">The sequence shown here is derived from an EMBL/GenBank/DDBJ whole genome shotgun (WGS) entry which is preliminary data.</text>
</comment>
<evidence type="ECO:0000256" key="5">
    <source>
        <dbReference type="ARBA" id="ARBA00023186"/>
    </source>
</evidence>
<proteinExistence type="inferred from homology"/>